<dbReference type="PROSITE" id="PS51257">
    <property type="entry name" value="PROKAR_LIPOPROTEIN"/>
    <property type="match status" value="1"/>
</dbReference>
<dbReference type="Proteomes" id="UP001501508">
    <property type="component" value="Unassembled WGS sequence"/>
</dbReference>
<protein>
    <recommendedName>
        <fullName evidence="3">Lipoprotein</fullName>
    </recommendedName>
</protein>
<gene>
    <name evidence="1" type="ORF">GCM10023091_12620</name>
</gene>
<reference evidence="2" key="1">
    <citation type="journal article" date="2019" name="Int. J. Syst. Evol. Microbiol.">
        <title>The Global Catalogue of Microorganisms (GCM) 10K type strain sequencing project: providing services to taxonomists for standard genome sequencing and annotation.</title>
        <authorList>
            <consortium name="The Broad Institute Genomics Platform"/>
            <consortium name="The Broad Institute Genome Sequencing Center for Infectious Disease"/>
            <person name="Wu L."/>
            <person name="Ma J."/>
        </authorList>
    </citation>
    <scope>NUCLEOTIDE SEQUENCE [LARGE SCALE GENOMIC DNA]</scope>
    <source>
        <strain evidence="2">JCM 31920</strain>
    </source>
</reference>
<sequence length="81" mass="9158">MNIKIVAAIVLGTAALSSCEYQKYNKAVQKDVREGSEWVYGVHPDSAAKQLSYKYTENPDLENKANELRTKLYGDTKVYLK</sequence>
<dbReference type="RefSeq" id="WP_345027433.1">
    <property type="nucleotide sequence ID" value="NZ_BAABEY010000012.1"/>
</dbReference>
<evidence type="ECO:0008006" key="3">
    <source>
        <dbReference type="Google" id="ProtNLM"/>
    </source>
</evidence>
<proteinExistence type="predicted"/>
<organism evidence="1 2">
    <name type="scientific">Ravibacter arvi</name>
    <dbReference type="NCBI Taxonomy" id="2051041"/>
    <lineage>
        <taxon>Bacteria</taxon>
        <taxon>Pseudomonadati</taxon>
        <taxon>Bacteroidota</taxon>
        <taxon>Cytophagia</taxon>
        <taxon>Cytophagales</taxon>
        <taxon>Spirosomataceae</taxon>
        <taxon>Ravibacter</taxon>
    </lineage>
</organism>
<evidence type="ECO:0000313" key="2">
    <source>
        <dbReference type="Proteomes" id="UP001501508"/>
    </source>
</evidence>
<evidence type="ECO:0000313" key="1">
    <source>
        <dbReference type="EMBL" id="GAA4435692.1"/>
    </source>
</evidence>
<comment type="caution">
    <text evidence="1">The sequence shown here is derived from an EMBL/GenBank/DDBJ whole genome shotgun (WGS) entry which is preliminary data.</text>
</comment>
<name>A0ABP8LVQ0_9BACT</name>
<accession>A0ABP8LVQ0</accession>
<keyword evidence="2" id="KW-1185">Reference proteome</keyword>
<dbReference type="EMBL" id="BAABEY010000012">
    <property type="protein sequence ID" value="GAA4435692.1"/>
    <property type="molecule type" value="Genomic_DNA"/>
</dbReference>